<dbReference type="PANTHER" id="PTHR16897:SF2">
    <property type="entry name" value="OS03G0226600 PROTEIN"/>
    <property type="match status" value="1"/>
</dbReference>
<dbReference type="Gene3D" id="2.60.40.10">
    <property type="entry name" value="Immunoglobulins"/>
    <property type="match status" value="3"/>
</dbReference>
<name>A0A9X0D902_9CNID</name>
<reference evidence="2" key="1">
    <citation type="submission" date="2023-01" db="EMBL/GenBank/DDBJ databases">
        <title>Genome assembly of the deep-sea coral Lophelia pertusa.</title>
        <authorList>
            <person name="Herrera S."/>
            <person name="Cordes E."/>
        </authorList>
    </citation>
    <scope>NUCLEOTIDE SEQUENCE</scope>
    <source>
        <strain evidence="2">USNM1676648</strain>
        <tissue evidence="2">Polyp</tissue>
    </source>
</reference>
<evidence type="ECO:0000259" key="1">
    <source>
        <dbReference type="PROSITE" id="PS50853"/>
    </source>
</evidence>
<proteinExistence type="predicted"/>
<dbReference type="Proteomes" id="UP001163046">
    <property type="component" value="Unassembled WGS sequence"/>
</dbReference>
<comment type="caution">
    <text evidence="2">The sequence shown here is derived from an EMBL/GenBank/DDBJ whole genome shotgun (WGS) entry which is preliminary data.</text>
</comment>
<dbReference type="InterPro" id="IPR013783">
    <property type="entry name" value="Ig-like_fold"/>
</dbReference>
<feature type="domain" description="Fibronectin type-III" evidence="1">
    <location>
        <begin position="495"/>
        <end position="594"/>
    </location>
</feature>
<dbReference type="CDD" id="cd00063">
    <property type="entry name" value="FN3"/>
    <property type="match status" value="2"/>
</dbReference>
<evidence type="ECO:0000313" key="2">
    <source>
        <dbReference type="EMBL" id="KAJ7389339.1"/>
    </source>
</evidence>
<organism evidence="2 3">
    <name type="scientific">Desmophyllum pertusum</name>
    <dbReference type="NCBI Taxonomy" id="174260"/>
    <lineage>
        <taxon>Eukaryota</taxon>
        <taxon>Metazoa</taxon>
        <taxon>Cnidaria</taxon>
        <taxon>Anthozoa</taxon>
        <taxon>Hexacorallia</taxon>
        <taxon>Scleractinia</taxon>
        <taxon>Caryophylliina</taxon>
        <taxon>Caryophylliidae</taxon>
        <taxon>Desmophyllum</taxon>
    </lineage>
</organism>
<dbReference type="InterPro" id="IPR036116">
    <property type="entry name" value="FN3_sf"/>
</dbReference>
<dbReference type="PANTHER" id="PTHR16897">
    <property type="entry name" value="OS10G0105400 PROTEIN"/>
    <property type="match status" value="1"/>
</dbReference>
<evidence type="ECO:0000313" key="3">
    <source>
        <dbReference type="Proteomes" id="UP001163046"/>
    </source>
</evidence>
<feature type="domain" description="Fibronectin type-III" evidence="1">
    <location>
        <begin position="702"/>
        <end position="810"/>
    </location>
</feature>
<dbReference type="PROSITE" id="PS50853">
    <property type="entry name" value="FN3"/>
    <property type="match status" value="3"/>
</dbReference>
<protein>
    <recommendedName>
        <fullName evidence="1">Fibronectin type-III domain-containing protein</fullName>
    </recommendedName>
</protein>
<dbReference type="OrthoDB" id="6134397at2759"/>
<dbReference type="InterPro" id="IPR003961">
    <property type="entry name" value="FN3_dom"/>
</dbReference>
<gene>
    <name evidence="2" type="ORF">OS493_032196</name>
</gene>
<dbReference type="SMART" id="SM00060">
    <property type="entry name" value="FN3"/>
    <property type="match status" value="5"/>
</dbReference>
<keyword evidence="3" id="KW-1185">Reference proteome</keyword>
<dbReference type="EMBL" id="MU825435">
    <property type="protein sequence ID" value="KAJ7389339.1"/>
    <property type="molecule type" value="Genomic_DNA"/>
</dbReference>
<sequence length="1564" mass="169379">MWTAVESSDTSVEHSLSTPLSSGTVVFIKLRVTNGAGMVSTTISKPLLIDSTAPTVGVVIVGNTLETKYLRKDESVIADWSGFVDRESGLSHFEWAVCHAGATDECVTPFVNVGLTATMENSALDIRPGVSYVLVVRANNKVGLFSEAVSNQFILDGTLPTAGTVYDGSSERNDLELQSSTSEISANWSPFTDSNGRITEYEMCVGTEQEKCDVSDFVTLGNTLKGTITGLSLNHTGRYFVTVRATNEAGYSTMATSNGVRVDSSPPVGGEVRDGQTLADIDYQASGAHIYANWDEFQDVESEVTRYAWCAGTGKGICDIIPETDLGDRTSVGQQVRPSLTTGMAVFVTVSAYNGAGAVTRVSSDGVKVDSTAPVISKVLDLQLGSPFVDKDYITAKDAYCVSWETVDPESDIMKSEVSVCTAINVNNCLLRNMDVGNNTIIYIADLEFQEGIEYVTRIRSTNKVGGVSELSSDGFVVDSTSPIMGEVIHVENRPPSVESSQTFTNSEISVEWSGFLDKESGVKKYHLCVGTQPGECNVMNFTDVGNSTSYTLQDVPLVQGETYFVSIKAENRAGLTSDVKSSSGVAVDKTGPVNSGQILDGTKEGEDIDIQQSRTRIAAHWSAFEDLESDVIRVTWCAGSSPGACDLVEETQLTPTSTSVRKVLIKPIMNGRPYYITVNATNGAGVVTSLTSDGVTVDETPPTSGTVIDGSVSDVDYLNGEQDVSARWFNFEDLESGIESYEIALCDARNLSFCPQSFTGVGQATNVTITGLDLESGAQYIVIVRAINFAGLQIEATSDGFTVDFTPPATSEARVGPGSQPAKYQSDSTKMTISWPPFIDPESGISQYQVCITTVPGNCTVTDFIDVSLNTSFTVYGLHLVHGESYYAVIKGINGIGMSSEATTNRVLIDLTSPTLKDTDNVPINTTQAPPSSNNSVSHGIELPTDVIQGSSHIRFRCSEELLSANWDEFKDQESQLERYEWCVGTSKAQCDVMSLRSVGVKPKGAAIVKRLPSGTVLFATVYAVNGAGRKTRLVSEQCKVISIAPKLVEVIDIPGFNASNLTDIDWKAMVQSLSLRWEIIGRYMNDISRLRVQVAITQPSSNLSLPRLCSKTSWNSEPLVHDFMDVLSWQRNVTIRSVTLEPWERYRGVVRIWNEGGIYTDASSDGVRIEPSAPPKRSLSIRDKAAIQEPLRWLPNLRLPSVNRSALDHEVKYISSPAELELIIRSGFNDSNNRTAFILDHNLFSPTKDFKIIVQRVTSDTNETNTTEQSSTVKVIPGFANPEGPCCVKNPVDPQSVFSDTHFKATLTSQHFGASLARLPNDHFAVGSAQKAFVLPLRNRAANHITLPDDITGSSARPVQVVSYRNRSAFLVNGKAHLYENEIDNFGNLELIKTTVLGNCKTVSTAVCSANKMWADSVSQVISIGKNIIVMTGTNASTNTSVVAIFQELGGVWMFAKTLGEEKSDPNFGHSVSLNERMLAVATGEGNNSCISVYSVESFSQLMTVCVSEHKNITGPLSVRLTETDALVVVSKYSRSSKVIQFNSSTKSYNEVCHLMSNQMNT</sequence>
<feature type="domain" description="Fibronectin type-III" evidence="1">
    <location>
        <begin position="818"/>
        <end position="916"/>
    </location>
</feature>
<accession>A0A9X0D902</accession>
<dbReference type="SUPFAM" id="SSF49265">
    <property type="entry name" value="Fibronectin type III"/>
    <property type="match status" value="3"/>
</dbReference>